<comment type="similarity">
    <text evidence="2">Belongs to the ABC transporter superfamily.</text>
</comment>
<gene>
    <name evidence="12" type="ORF">QP177_06770</name>
</gene>
<dbReference type="Proteomes" id="UP001240561">
    <property type="component" value="Unassembled WGS sequence"/>
</dbReference>
<evidence type="ECO:0000256" key="7">
    <source>
        <dbReference type="ARBA" id="ARBA00022840"/>
    </source>
</evidence>
<evidence type="ECO:0000256" key="1">
    <source>
        <dbReference type="ARBA" id="ARBA00004202"/>
    </source>
</evidence>
<dbReference type="InterPro" id="IPR027417">
    <property type="entry name" value="P-loop_NTPase"/>
</dbReference>
<evidence type="ECO:0000256" key="4">
    <source>
        <dbReference type="ARBA" id="ARBA00022475"/>
    </source>
</evidence>
<sequence>MIEFRHVYFHYGTEDDQHTSNEANTNDNKQHSSELNDINLRIEDGELILITGPSGCGKTTLLRLINGLIPRFYQGNVKGYILLNGRSFKNNELYDLANVVGTVFQNPKSQFYNVDTTSELAFACENQGLPKSDIYQRIDTTVADLHMENLMDRNIFHLSDGEKQKIACASIEVAGLNIILLDEPSANLDYDSTLMLKKLILHWKEQGRTIVVAEHRIAYLWDIMDRLVVMQQGEIVKDIKAEQKDALNDIDLQKMGLRTRLMKSPIQINKMPSVTQDDQIIALKNFNFAYHGVKKKIVNIESLAIARNQITAIVGKNGAGKTSFLNCFCGLEKSCKGIFKYEDRVLSNRARKKLCFMVMQNTGNQLFTESVLDEVLISLPKRSKNKNDVAMNILRQFDLDFLAHRHPQSLSGGQKQRLAIACALATGREILALDEPTSGLDYAHMQELAQLLSKLKSMNTTIVVVTHDSELIHACCTRLIHM</sequence>
<dbReference type="PROSITE" id="PS00211">
    <property type="entry name" value="ABC_TRANSPORTER_1"/>
    <property type="match status" value="1"/>
</dbReference>
<evidence type="ECO:0000256" key="6">
    <source>
        <dbReference type="ARBA" id="ARBA00022741"/>
    </source>
</evidence>
<evidence type="ECO:0000313" key="13">
    <source>
        <dbReference type="Proteomes" id="UP001240561"/>
    </source>
</evidence>
<keyword evidence="6" id="KW-0547">Nucleotide-binding</keyword>
<evidence type="ECO:0000256" key="8">
    <source>
        <dbReference type="ARBA" id="ARBA00022967"/>
    </source>
</evidence>
<dbReference type="InterPro" id="IPR003593">
    <property type="entry name" value="AAA+_ATPase"/>
</dbReference>
<dbReference type="GO" id="GO:0005524">
    <property type="term" value="F:ATP binding"/>
    <property type="evidence" value="ECO:0007669"/>
    <property type="project" value="UniProtKB-KW"/>
</dbReference>
<dbReference type="SUPFAM" id="SSF52540">
    <property type="entry name" value="P-loop containing nucleoside triphosphate hydrolases"/>
    <property type="match status" value="2"/>
</dbReference>
<evidence type="ECO:0000256" key="10">
    <source>
        <dbReference type="ARBA" id="ARBA00025157"/>
    </source>
</evidence>
<name>A0ABD4ZBW2_GARVA</name>
<feature type="domain" description="ABC transporter" evidence="11">
    <location>
        <begin position="2"/>
        <end position="257"/>
    </location>
</feature>
<dbReference type="GO" id="GO:0022857">
    <property type="term" value="F:transmembrane transporter activity"/>
    <property type="evidence" value="ECO:0007669"/>
    <property type="project" value="UniProtKB-ARBA"/>
</dbReference>
<dbReference type="EMBL" id="JASOGJ010000020">
    <property type="protein sequence ID" value="MDK6696257.1"/>
    <property type="molecule type" value="Genomic_DNA"/>
</dbReference>
<dbReference type="InterPro" id="IPR015856">
    <property type="entry name" value="ABC_transpr_CbiO/EcfA_su"/>
</dbReference>
<dbReference type="InterPro" id="IPR003439">
    <property type="entry name" value="ABC_transporter-like_ATP-bd"/>
</dbReference>
<keyword evidence="8" id="KW-1278">Translocase</keyword>
<proteinExistence type="inferred from homology"/>
<feature type="domain" description="ABC transporter" evidence="11">
    <location>
        <begin position="281"/>
        <end position="482"/>
    </location>
</feature>
<keyword evidence="7 12" id="KW-0067">ATP-binding</keyword>
<dbReference type="SMART" id="SM00382">
    <property type="entry name" value="AAA"/>
    <property type="match status" value="2"/>
</dbReference>
<comment type="function">
    <text evidence="10">Probably part of an ABC transporter complex. Responsible for energy coupling to the transport system.</text>
</comment>
<protein>
    <submittedName>
        <fullName evidence="12">ABC transporter ATP-binding protein</fullName>
    </submittedName>
</protein>
<dbReference type="PANTHER" id="PTHR43553:SF23">
    <property type="entry name" value="ABC TRANSPORTER ATP-BINDING COMPONENT"/>
    <property type="match status" value="1"/>
</dbReference>
<organism evidence="12 13">
    <name type="scientific">Gardnerella vaginalis</name>
    <dbReference type="NCBI Taxonomy" id="2702"/>
    <lineage>
        <taxon>Bacteria</taxon>
        <taxon>Bacillati</taxon>
        <taxon>Actinomycetota</taxon>
        <taxon>Actinomycetes</taxon>
        <taxon>Bifidobacteriales</taxon>
        <taxon>Bifidobacteriaceae</taxon>
        <taxon>Gardnerella</taxon>
    </lineage>
</organism>
<dbReference type="CDD" id="cd03225">
    <property type="entry name" value="ABC_cobalt_CbiO_domain1"/>
    <property type="match status" value="1"/>
</dbReference>
<keyword evidence="3" id="KW-0813">Transport</keyword>
<dbReference type="InterPro" id="IPR017871">
    <property type="entry name" value="ABC_transporter-like_CS"/>
</dbReference>
<dbReference type="InterPro" id="IPR050095">
    <property type="entry name" value="ECF_ABC_transporter_ATP-bd"/>
</dbReference>
<keyword evidence="5" id="KW-0677">Repeat</keyword>
<keyword evidence="9" id="KW-0472">Membrane</keyword>
<evidence type="ECO:0000259" key="11">
    <source>
        <dbReference type="PROSITE" id="PS50893"/>
    </source>
</evidence>
<dbReference type="AlphaFoldDB" id="A0ABD4ZBW2"/>
<accession>A0ABD4ZBW2</accession>
<reference evidence="12 13" key="1">
    <citation type="submission" date="2023-05" db="EMBL/GenBank/DDBJ databases">
        <title>Cataloging the Phylogenetic Diversity of Human Bladder Bacteria.</title>
        <authorList>
            <person name="Du J."/>
        </authorList>
    </citation>
    <scope>NUCLEOTIDE SEQUENCE [LARGE SCALE GENOMIC DNA]</scope>
    <source>
        <strain evidence="12 13">UMB9230</strain>
    </source>
</reference>
<evidence type="ECO:0000256" key="2">
    <source>
        <dbReference type="ARBA" id="ARBA00005417"/>
    </source>
</evidence>
<dbReference type="RefSeq" id="WP_020759052.1">
    <property type="nucleotide sequence ID" value="NZ_JABUHH010000001.1"/>
</dbReference>
<evidence type="ECO:0000256" key="5">
    <source>
        <dbReference type="ARBA" id="ARBA00022737"/>
    </source>
</evidence>
<dbReference type="PANTHER" id="PTHR43553">
    <property type="entry name" value="HEAVY METAL TRANSPORTER"/>
    <property type="match status" value="1"/>
</dbReference>
<dbReference type="GO" id="GO:0005886">
    <property type="term" value="C:plasma membrane"/>
    <property type="evidence" value="ECO:0007669"/>
    <property type="project" value="UniProtKB-SubCell"/>
</dbReference>
<evidence type="ECO:0000256" key="3">
    <source>
        <dbReference type="ARBA" id="ARBA00022448"/>
    </source>
</evidence>
<keyword evidence="4" id="KW-1003">Cell membrane</keyword>
<comment type="subcellular location">
    <subcellularLocation>
        <location evidence="1">Cell membrane</location>
        <topology evidence="1">Peripheral membrane protein</topology>
    </subcellularLocation>
</comment>
<dbReference type="Gene3D" id="3.40.50.300">
    <property type="entry name" value="P-loop containing nucleotide triphosphate hydrolases"/>
    <property type="match status" value="2"/>
</dbReference>
<comment type="caution">
    <text evidence="12">The sequence shown here is derived from an EMBL/GenBank/DDBJ whole genome shotgun (WGS) entry which is preliminary data.</text>
</comment>
<dbReference type="Pfam" id="PF00005">
    <property type="entry name" value="ABC_tran"/>
    <property type="match status" value="2"/>
</dbReference>
<evidence type="ECO:0000313" key="12">
    <source>
        <dbReference type="EMBL" id="MDK6696257.1"/>
    </source>
</evidence>
<evidence type="ECO:0000256" key="9">
    <source>
        <dbReference type="ARBA" id="ARBA00023136"/>
    </source>
</evidence>
<dbReference type="PROSITE" id="PS50893">
    <property type="entry name" value="ABC_TRANSPORTER_2"/>
    <property type="match status" value="2"/>
</dbReference>